<dbReference type="EMBL" id="GBRH01259023">
    <property type="protein sequence ID" value="JAD38872.1"/>
    <property type="molecule type" value="Transcribed_RNA"/>
</dbReference>
<organism evidence="1">
    <name type="scientific">Arundo donax</name>
    <name type="common">Giant reed</name>
    <name type="synonym">Donax arundinaceus</name>
    <dbReference type="NCBI Taxonomy" id="35708"/>
    <lineage>
        <taxon>Eukaryota</taxon>
        <taxon>Viridiplantae</taxon>
        <taxon>Streptophyta</taxon>
        <taxon>Embryophyta</taxon>
        <taxon>Tracheophyta</taxon>
        <taxon>Spermatophyta</taxon>
        <taxon>Magnoliopsida</taxon>
        <taxon>Liliopsida</taxon>
        <taxon>Poales</taxon>
        <taxon>Poaceae</taxon>
        <taxon>PACMAD clade</taxon>
        <taxon>Arundinoideae</taxon>
        <taxon>Arundineae</taxon>
        <taxon>Arundo</taxon>
    </lineage>
</organism>
<dbReference type="AlphaFoldDB" id="A0A0A8ZVP0"/>
<accession>A0A0A8ZVP0</accession>
<proteinExistence type="predicted"/>
<evidence type="ECO:0000313" key="1">
    <source>
        <dbReference type="EMBL" id="JAD38872.1"/>
    </source>
</evidence>
<reference evidence="1" key="2">
    <citation type="journal article" date="2015" name="Data Brief">
        <title>Shoot transcriptome of the giant reed, Arundo donax.</title>
        <authorList>
            <person name="Barrero R.A."/>
            <person name="Guerrero F.D."/>
            <person name="Moolhuijzen P."/>
            <person name="Goolsby J.A."/>
            <person name="Tidwell J."/>
            <person name="Bellgard S.E."/>
            <person name="Bellgard M.I."/>
        </authorList>
    </citation>
    <scope>NUCLEOTIDE SEQUENCE</scope>
    <source>
        <tissue evidence="1">Shoot tissue taken approximately 20 cm above the soil surface</tissue>
    </source>
</reference>
<reference evidence="1" key="1">
    <citation type="submission" date="2014-09" db="EMBL/GenBank/DDBJ databases">
        <authorList>
            <person name="Magalhaes I.L.F."/>
            <person name="Oliveira U."/>
            <person name="Santos F.R."/>
            <person name="Vidigal T.H.D.A."/>
            <person name="Brescovit A.D."/>
            <person name="Santos A.J."/>
        </authorList>
    </citation>
    <scope>NUCLEOTIDE SEQUENCE</scope>
    <source>
        <tissue evidence="1">Shoot tissue taken approximately 20 cm above the soil surface</tissue>
    </source>
</reference>
<sequence length="30" mass="3571">MFSKFISNQHQFMRVLYIVAPSLTNEHMSN</sequence>
<name>A0A0A8ZVP0_ARUDO</name>
<protein>
    <submittedName>
        <fullName evidence="1">Uncharacterized protein</fullName>
    </submittedName>
</protein>